<proteinExistence type="predicted"/>
<dbReference type="InParanoid" id="A0A0C3KWP9"/>
<gene>
    <name evidence="1" type="ORF">M404DRAFT_18196</name>
</gene>
<keyword evidence="2" id="KW-1185">Reference proteome</keyword>
<evidence type="ECO:0000313" key="2">
    <source>
        <dbReference type="Proteomes" id="UP000054217"/>
    </source>
</evidence>
<sequence length="79" mass="8408">MFARPLRVPANPSPSPNHCHCHPTIDSGTLVLPTLWTPVFTGLLVSPQALSGLLCQPCISGFKAFPALKKLPETGLNTC</sequence>
<dbReference type="AlphaFoldDB" id="A0A0C3KWP9"/>
<reference evidence="1 2" key="1">
    <citation type="submission" date="2014-04" db="EMBL/GenBank/DDBJ databases">
        <authorList>
            <consortium name="DOE Joint Genome Institute"/>
            <person name="Kuo A."/>
            <person name="Kohler A."/>
            <person name="Costa M.D."/>
            <person name="Nagy L.G."/>
            <person name="Floudas D."/>
            <person name="Copeland A."/>
            <person name="Barry K.W."/>
            <person name="Cichocki N."/>
            <person name="Veneault-Fourrey C."/>
            <person name="LaButti K."/>
            <person name="Lindquist E.A."/>
            <person name="Lipzen A."/>
            <person name="Lundell T."/>
            <person name="Morin E."/>
            <person name="Murat C."/>
            <person name="Sun H."/>
            <person name="Tunlid A."/>
            <person name="Henrissat B."/>
            <person name="Grigoriev I.V."/>
            <person name="Hibbett D.S."/>
            <person name="Martin F."/>
            <person name="Nordberg H.P."/>
            <person name="Cantor M.N."/>
            <person name="Hua S.X."/>
        </authorList>
    </citation>
    <scope>NUCLEOTIDE SEQUENCE [LARGE SCALE GENOMIC DNA]</scope>
    <source>
        <strain evidence="1 2">Marx 270</strain>
    </source>
</reference>
<name>A0A0C3KWP9_PISTI</name>
<organism evidence="1 2">
    <name type="scientific">Pisolithus tinctorius Marx 270</name>
    <dbReference type="NCBI Taxonomy" id="870435"/>
    <lineage>
        <taxon>Eukaryota</taxon>
        <taxon>Fungi</taxon>
        <taxon>Dikarya</taxon>
        <taxon>Basidiomycota</taxon>
        <taxon>Agaricomycotina</taxon>
        <taxon>Agaricomycetes</taxon>
        <taxon>Agaricomycetidae</taxon>
        <taxon>Boletales</taxon>
        <taxon>Sclerodermatineae</taxon>
        <taxon>Pisolithaceae</taxon>
        <taxon>Pisolithus</taxon>
    </lineage>
</organism>
<accession>A0A0C3KWP9</accession>
<reference evidence="2" key="2">
    <citation type="submission" date="2015-01" db="EMBL/GenBank/DDBJ databases">
        <title>Evolutionary Origins and Diversification of the Mycorrhizal Mutualists.</title>
        <authorList>
            <consortium name="DOE Joint Genome Institute"/>
            <consortium name="Mycorrhizal Genomics Consortium"/>
            <person name="Kohler A."/>
            <person name="Kuo A."/>
            <person name="Nagy L.G."/>
            <person name="Floudas D."/>
            <person name="Copeland A."/>
            <person name="Barry K.W."/>
            <person name="Cichocki N."/>
            <person name="Veneault-Fourrey C."/>
            <person name="LaButti K."/>
            <person name="Lindquist E.A."/>
            <person name="Lipzen A."/>
            <person name="Lundell T."/>
            <person name="Morin E."/>
            <person name="Murat C."/>
            <person name="Riley R."/>
            <person name="Ohm R."/>
            <person name="Sun H."/>
            <person name="Tunlid A."/>
            <person name="Henrissat B."/>
            <person name="Grigoriev I.V."/>
            <person name="Hibbett D.S."/>
            <person name="Martin F."/>
        </authorList>
    </citation>
    <scope>NUCLEOTIDE SEQUENCE [LARGE SCALE GENOMIC DNA]</scope>
    <source>
        <strain evidence="2">Marx 270</strain>
    </source>
</reference>
<dbReference type="EMBL" id="KN831945">
    <property type="protein sequence ID" value="KIO13942.1"/>
    <property type="molecule type" value="Genomic_DNA"/>
</dbReference>
<evidence type="ECO:0000313" key="1">
    <source>
        <dbReference type="EMBL" id="KIO13942.1"/>
    </source>
</evidence>
<dbReference type="Proteomes" id="UP000054217">
    <property type="component" value="Unassembled WGS sequence"/>
</dbReference>
<dbReference type="HOGENOM" id="CLU_2741096_0_0_1"/>
<protein>
    <submittedName>
        <fullName evidence="1">Uncharacterized protein</fullName>
    </submittedName>
</protein>